<evidence type="ECO:0000259" key="4">
    <source>
        <dbReference type="Pfam" id="PF03781"/>
    </source>
</evidence>
<comment type="pathway">
    <text evidence="3">Amino-acid biosynthesis; ergothioneine biosynthesis.</text>
</comment>
<protein>
    <submittedName>
        <fullName evidence="6">Ergothioneine biosynthesis protein EgtB</fullName>
    </submittedName>
</protein>
<dbReference type="Pfam" id="PF12867">
    <property type="entry name" value="DinB_2"/>
    <property type="match status" value="1"/>
</dbReference>
<feature type="domain" description="DinB-like" evidence="5">
    <location>
        <begin position="17"/>
        <end position="138"/>
    </location>
</feature>
<dbReference type="Proteomes" id="UP000753908">
    <property type="component" value="Unassembled WGS sequence"/>
</dbReference>
<proteinExistence type="predicted"/>
<dbReference type="Gene3D" id="3.90.1580.10">
    <property type="entry name" value="paralog of FGE (formylglycine-generating enzyme)"/>
    <property type="match status" value="1"/>
</dbReference>
<dbReference type="AlphaFoldDB" id="A0A951PP24"/>
<dbReference type="InterPro" id="IPR016187">
    <property type="entry name" value="CTDL_fold"/>
</dbReference>
<dbReference type="NCBIfam" id="TIGR03440">
    <property type="entry name" value="egtB_TIGR03440"/>
    <property type="match status" value="1"/>
</dbReference>
<dbReference type="SUPFAM" id="SSF109854">
    <property type="entry name" value="DinB/YfiT-like putative metalloenzymes"/>
    <property type="match status" value="1"/>
</dbReference>
<dbReference type="GO" id="GO:0052699">
    <property type="term" value="P:ergothioneine biosynthetic process"/>
    <property type="evidence" value="ECO:0007669"/>
    <property type="project" value="InterPro"/>
</dbReference>
<keyword evidence="2" id="KW-0408">Iron</keyword>
<evidence type="ECO:0000256" key="1">
    <source>
        <dbReference type="ARBA" id="ARBA00023002"/>
    </source>
</evidence>
<reference evidence="6" key="2">
    <citation type="journal article" date="2022" name="Microbiol. Resour. Announc.">
        <title>Metagenome Sequencing to Explore Phylogenomics of Terrestrial Cyanobacteria.</title>
        <authorList>
            <person name="Ward R.D."/>
            <person name="Stajich J.E."/>
            <person name="Johansen J.R."/>
            <person name="Huntemann M."/>
            <person name="Clum A."/>
            <person name="Foster B."/>
            <person name="Foster B."/>
            <person name="Roux S."/>
            <person name="Palaniappan K."/>
            <person name="Varghese N."/>
            <person name="Mukherjee S."/>
            <person name="Reddy T.B.K."/>
            <person name="Daum C."/>
            <person name="Copeland A."/>
            <person name="Chen I.A."/>
            <person name="Ivanova N.N."/>
            <person name="Kyrpides N.C."/>
            <person name="Shapiro N."/>
            <person name="Eloe-Fadrosh E.A."/>
            <person name="Pietrasiak N."/>
        </authorList>
    </citation>
    <scope>NUCLEOTIDE SEQUENCE</scope>
    <source>
        <strain evidence="6">CPER-KK1</strain>
    </source>
</reference>
<dbReference type="InterPro" id="IPR024775">
    <property type="entry name" value="DinB-like"/>
</dbReference>
<evidence type="ECO:0000256" key="2">
    <source>
        <dbReference type="ARBA" id="ARBA00023004"/>
    </source>
</evidence>
<evidence type="ECO:0000256" key="3">
    <source>
        <dbReference type="ARBA" id="ARBA00037882"/>
    </source>
</evidence>
<reference evidence="6" key="1">
    <citation type="submission" date="2021-05" db="EMBL/GenBank/DDBJ databases">
        <authorList>
            <person name="Pietrasiak N."/>
            <person name="Ward R."/>
            <person name="Stajich J.E."/>
            <person name="Kurbessoian T."/>
        </authorList>
    </citation>
    <scope>NUCLEOTIDE SEQUENCE</scope>
    <source>
        <strain evidence="6">CPER-KK1</strain>
    </source>
</reference>
<dbReference type="InterPro" id="IPR005532">
    <property type="entry name" value="SUMF_dom"/>
</dbReference>
<dbReference type="SUPFAM" id="SSF56436">
    <property type="entry name" value="C-type lectin-like"/>
    <property type="match status" value="1"/>
</dbReference>
<dbReference type="Pfam" id="PF03781">
    <property type="entry name" value="FGE-sulfatase"/>
    <property type="match status" value="1"/>
</dbReference>
<organism evidence="6 7">
    <name type="scientific">Symplocastrum torsivum CPER-KK1</name>
    <dbReference type="NCBI Taxonomy" id="450513"/>
    <lineage>
        <taxon>Bacteria</taxon>
        <taxon>Bacillati</taxon>
        <taxon>Cyanobacteriota</taxon>
        <taxon>Cyanophyceae</taxon>
        <taxon>Oscillatoriophycideae</taxon>
        <taxon>Oscillatoriales</taxon>
        <taxon>Microcoleaceae</taxon>
        <taxon>Symplocastrum</taxon>
    </lineage>
</organism>
<dbReference type="InterPro" id="IPR034660">
    <property type="entry name" value="DinB/YfiT-like"/>
</dbReference>
<feature type="domain" description="Sulfatase-modifying factor enzyme-like" evidence="4">
    <location>
        <begin position="175"/>
        <end position="418"/>
    </location>
</feature>
<dbReference type="InterPro" id="IPR017806">
    <property type="entry name" value="EgtB"/>
</dbReference>
<evidence type="ECO:0000313" key="6">
    <source>
        <dbReference type="EMBL" id="MBW4546308.1"/>
    </source>
</evidence>
<dbReference type="PANTHER" id="PTHR23150:SF36">
    <property type="entry name" value="HERCYNINE OXYGENASE"/>
    <property type="match status" value="1"/>
</dbReference>
<comment type="caution">
    <text evidence="6">The sequence shown here is derived from an EMBL/GenBank/DDBJ whole genome shotgun (WGS) entry which is preliminary data.</text>
</comment>
<dbReference type="InterPro" id="IPR051043">
    <property type="entry name" value="Sulfatase_Mod_Factor_Kinase"/>
</dbReference>
<evidence type="ECO:0000313" key="7">
    <source>
        <dbReference type="Proteomes" id="UP000753908"/>
    </source>
</evidence>
<dbReference type="EMBL" id="JAHHIF010000023">
    <property type="protein sequence ID" value="MBW4546308.1"/>
    <property type="molecule type" value="Genomic_DNA"/>
</dbReference>
<dbReference type="PANTHER" id="PTHR23150">
    <property type="entry name" value="SULFATASE MODIFYING FACTOR 1, 2"/>
    <property type="match status" value="1"/>
</dbReference>
<dbReference type="Gene3D" id="1.20.120.450">
    <property type="entry name" value="dinb family like domain"/>
    <property type="match status" value="1"/>
</dbReference>
<keyword evidence="1" id="KW-0560">Oxidoreductase</keyword>
<accession>A0A951PP24</accession>
<sequence length="425" mass="49517">MKSTSINSCKDAIASTLHQCRLGTLALFEGIDDTAFRRQAHPDFSPIGWHLGHIAFIEAYWILERCAGLAPMFPQYHKLFAADGLPKCERENLPAFSDVCDYLDTVRSKVLSYLETAPLANQERLWRFLIQHESQHSEIIAFILQLQRWHHLERHQEMWVRGRAKPLPSDLQPPTEMLEIPAGEFEMGNDSIDALDNERVLHRVYLDTYWIDRYPVTCKQYRVFMEAGGYQNSQWWSTAGWQWLQENPVQEPLYWSFAPTWDNHPVCGVSWYEADAYARFVGKRLPTEAEWEKAASWDTRLGCHRTYPWGEASPQTHHCNHDQTTRQTTPVNAYPAGQSAYGCYDMLGNVWEWTSSWFDGYEGFVSYPYRGYSQVYFDGQHRVLKGGSWATRPWAMRSSFRNWYYPSIRQILAGFRCAYDADGVK</sequence>
<evidence type="ECO:0000259" key="5">
    <source>
        <dbReference type="Pfam" id="PF12867"/>
    </source>
</evidence>
<gene>
    <name evidence="6" type="primary">egtB</name>
    <name evidence="6" type="ORF">KME25_17960</name>
</gene>
<dbReference type="InterPro" id="IPR042095">
    <property type="entry name" value="SUMF_sf"/>
</dbReference>
<name>A0A951PP24_9CYAN</name>